<feature type="domain" description="Glucose-methanol-choline oxidoreductase N-terminal" evidence="5">
    <location>
        <begin position="254"/>
        <end position="268"/>
    </location>
</feature>
<dbReference type="InterPro" id="IPR012132">
    <property type="entry name" value="GMC_OxRdtase"/>
</dbReference>
<dbReference type="Proteomes" id="UP000324020">
    <property type="component" value="Unassembled WGS sequence"/>
</dbReference>
<dbReference type="Pfam" id="PF05199">
    <property type="entry name" value="GMC_oxred_C"/>
    <property type="match status" value="1"/>
</dbReference>
<dbReference type="GO" id="GO:0050660">
    <property type="term" value="F:flavin adenine dinucleotide binding"/>
    <property type="evidence" value="ECO:0007669"/>
    <property type="project" value="InterPro"/>
</dbReference>
<evidence type="ECO:0000256" key="1">
    <source>
        <dbReference type="ARBA" id="ARBA00001974"/>
    </source>
</evidence>
<keyword evidence="3" id="KW-0285">Flavoprotein</keyword>
<keyword evidence="4" id="KW-0274">FAD</keyword>
<dbReference type="PROSITE" id="PS00624">
    <property type="entry name" value="GMC_OXRED_2"/>
    <property type="match status" value="1"/>
</dbReference>
<name>A0A1G7SA63_9EURY</name>
<dbReference type="InterPro" id="IPR000172">
    <property type="entry name" value="GMC_OxRdtase_N"/>
</dbReference>
<dbReference type="AlphaFoldDB" id="A0A1G7SA63"/>
<reference evidence="6 7" key="1">
    <citation type="submission" date="2016-10" db="EMBL/GenBank/DDBJ databases">
        <authorList>
            <person name="Varghese N."/>
            <person name="Submissions S."/>
        </authorList>
    </citation>
    <scope>NUCLEOTIDE SEQUENCE [LARGE SCALE GENOMIC DNA]</scope>
    <source>
        <strain evidence="6 7">CGMCC 1.3527</strain>
    </source>
</reference>
<evidence type="ECO:0000256" key="4">
    <source>
        <dbReference type="ARBA" id="ARBA00022827"/>
    </source>
</evidence>
<evidence type="ECO:0000256" key="2">
    <source>
        <dbReference type="ARBA" id="ARBA00010790"/>
    </source>
</evidence>
<dbReference type="SUPFAM" id="SSF51905">
    <property type="entry name" value="FAD/NAD(P)-binding domain"/>
    <property type="match status" value="1"/>
</dbReference>
<dbReference type="SUPFAM" id="SSF54373">
    <property type="entry name" value="FAD-linked reductases, C-terminal domain"/>
    <property type="match status" value="1"/>
</dbReference>
<dbReference type="OrthoDB" id="212451at2157"/>
<dbReference type="Pfam" id="PF00732">
    <property type="entry name" value="GMC_oxred_N"/>
    <property type="match status" value="1"/>
</dbReference>
<dbReference type="Gene3D" id="3.50.50.60">
    <property type="entry name" value="FAD/NAD(P)-binding domain"/>
    <property type="match status" value="1"/>
</dbReference>
<dbReference type="PIRSF" id="PIRSF000137">
    <property type="entry name" value="Alcohol_oxidase"/>
    <property type="match status" value="1"/>
</dbReference>
<dbReference type="NCBIfam" id="NF002550">
    <property type="entry name" value="PRK02106.1"/>
    <property type="match status" value="1"/>
</dbReference>
<dbReference type="InterPro" id="IPR036188">
    <property type="entry name" value="FAD/NAD-bd_sf"/>
</dbReference>
<organism evidence="6 7">
    <name type="scientific">Halorubrum xinjiangense</name>
    <dbReference type="NCBI Taxonomy" id="261291"/>
    <lineage>
        <taxon>Archaea</taxon>
        <taxon>Methanobacteriati</taxon>
        <taxon>Methanobacteriota</taxon>
        <taxon>Stenosarchaea group</taxon>
        <taxon>Halobacteria</taxon>
        <taxon>Halobacteriales</taxon>
        <taxon>Haloferacaceae</taxon>
        <taxon>Halorubrum</taxon>
    </lineage>
</organism>
<dbReference type="InterPro" id="IPR007867">
    <property type="entry name" value="GMC_OxRtase_C"/>
</dbReference>
<proteinExistence type="inferred from homology"/>
<accession>A0A1G7SA63</accession>
<comment type="cofactor">
    <cofactor evidence="1">
        <name>FAD</name>
        <dbReference type="ChEBI" id="CHEBI:57692"/>
    </cofactor>
</comment>
<dbReference type="EMBL" id="FNBO01000019">
    <property type="protein sequence ID" value="SDG19349.1"/>
    <property type="molecule type" value="Genomic_DNA"/>
</dbReference>
<evidence type="ECO:0000256" key="3">
    <source>
        <dbReference type="ARBA" id="ARBA00022630"/>
    </source>
</evidence>
<dbReference type="PANTHER" id="PTHR11552">
    <property type="entry name" value="GLUCOSE-METHANOL-CHOLINE GMC OXIDOREDUCTASE"/>
    <property type="match status" value="1"/>
</dbReference>
<sequence>MASKEYDYVVVGAGSAGCVLANRLTADPDASVLLLEAGTPDDDRNVRIPAAFPELFKGDADWEYYTEPQDGCAGRELYWPRGKTLGGCSSTNAMIYIRGHRWDYDRWAELGNDGWGYDSMLEYFKRAETFEPSTSSYHGDAGPLNVTDQSSPRPASEAFVSAAARAGYDRNDDFNGAKQEGVGLYHVTQKDGKRHSAADAYLKPALDRPNLTAETGAQVTEVRVKGGRATGVEYEQDGETHSVDATEEVILSAGAVNSPQLLMLSGIGDPDHLADHGIDVEAASPGVGRNLQDHLFAFTVYEADDGVSTLDDAGSLKDLFNWFVRKRGKLTSNVGEAGGFVRTDEDEPRPDLQFHFAPSYFMEHGLANPEDGRGLSIGATQLRPESRGRIRLNSADPFEAPAIDPNYLDERADLDTLVEGVKRAREIARQDPLSEFLGREEWPGEDVETDEEIARHVREECHTVYHPVGTCKMGDDEAAVVDDELRVHGVEGLRVVDASVMPTLVGGNTNAPTIAVAERAADLIRDERPTAAEGPVSAAGD</sequence>
<comment type="similarity">
    <text evidence="2">Belongs to the GMC oxidoreductase family.</text>
</comment>
<dbReference type="GO" id="GO:0016614">
    <property type="term" value="F:oxidoreductase activity, acting on CH-OH group of donors"/>
    <property type="evidence" value="ECO:0007669"/>
    <property type="project" value="InterPro"/>
</dbReference>
<evidence type="ECO:0000313" key="6">
    <source>
        <dbReference type="EMBL" id="SDG19349.1"/>
    </source>
</evidence>
<dbReference type="PROSITE" id="PS51257">
    <property type="entry name" value="PROKAR_LIPOPROTEIN"/>
    <property type="match status" value="1"/>
</dbReference>
<dbReference type="RefSeq" id="WP_149799868.1">
    <property type="nucleotide sequence ID" value="NZ_FNBO01000019.1"/>
</dbReference>
<keyword evidence="7" id="KW-1185">Reference proteome</keyword>
<dbReference type="PANTHER" id="PTHR11552:SF147">
    <property type="entry name" value="CHOLINE DEHYDROGENASE, MITOCHONDRIAL"/>
    <property type="match status" value="1"/>
</dbReference>
<evidence type="ECO:0000313" key="7">
    <source>
        <dbReference type="Proteomes" id="UP000324020"/>
    </source>
</evidence>
<dbReference type="Gene3D" id="3.30.560.10">
    <property type="entry name" value="Glucose Oxidase, domain 3"/>
    <property type="match status" value="1"/>
</dbReference>
<protein>
    <submittedName>
        <fullName evidence="6">Choline dehydrogenase</fullName>
    </submittedName>
</protein>
<evidence type="ECO:0000259" key="5">
    <source>
        <dbReference type="PROSITE" id="PS00624"/>
    </source>
</evidence>
<gene>
    <name evidence="6" type="ORF">SAMN04488067_11929</name>
</gene>